<reference evidence="1" key="1">
    <citation type="journal article" date="2021" name="New Phytol.">
        <title>Evolutionary innovations through gain and loss of genes in the ectomycorrhizal Boletales.</title>
        <authorList>
            <person name="Wu G."/>
            <person name="Miyauchi S."/>
            <person name="Morin E."/>
            <person name="Kuo A."/>
            <person name="Drula E."/>
            <person name="Varga T."/>
            <person name="Kohler A."/>
            <person name="Feng B."/>
            <person name="Cao Y."/>
            <person name="Lipzen A."/>
            <person name="Daum C."/>
            <person name="Hundley H."/>
            <person name="Pangilinan J."/>
            <person name="Johnson J."/>
            <person name="Barry K."/>
            <person name="LaButti K."/>
            <person name="Ng V."/>
            <person name="Ahrendt S."/>
            <person name="Min B."/>
            <person name="Choi I.G."/>
            <person name="Park H."/>
            <person name="Plett J.M."/>
            <person name="Magnuson J."/>
            <person name="Spatafora J.W."/>
            <person name="Nagy L.G."/>
            <person name="Henrissat B."/>
            <person name="Grigoriev I.V."/>
            <person name="Yang Z.L."/>
            <person name="Xu J."/>
            <person name="Martin F.M."/>
        </authorList>
    </citation>
    <scope>NUCLEOTIDE SEQUENCE</scope>
    <source>
        <strain evidence="1">KUC20120723A-06</strain>
    </source>
</reference>
<accession>A0ACB8AVQ7</accession>
<protein>
    <submittedName>
        <fullName evidence="1">Uncharacterized protein</fullName>
    </submittedName>
</protein>
<evidence type="ECO:0000313" key="2">
    <source>
        <dbReference type="Proteomes" id="UP000790709"/>
    </source>
</evidence>
<comment type="caution">
    <text evidence="1">The sequence shown here is derived from an EMBL/GenBank/DDBJ whole genome shotgun (WGS) entry which is preliminary data.</text>
</comment>
<sequence>MNPQLLRARILTLGSFTINFACQLYGMLSSPNMKEVADANHYAYSPNPIFIAAFFSLQILLQLYWIRKLFVASSANESPKYEHRVTLPGGISETDPATLAPSENPNEPEPAQMAYGPIYALGNICIAGWMVFWMQGWFWASQALVTINTMIQLYAVFCLLGPSSPFALSTSNVSTHLVAKTFAGIGVLDFLDNGAVATVFISYSGILTITLMFKL</sequence>
<evidence type="ECO:0000313" key="1">
    <source>
        <dbReference type="EMBL" id="KAH7916923.1"/>
    </source>
</evidence>
<dbReference type="EMBL" id="MU267455">
    <property type="protein sequence ID" value="KAH7916923.1"/>
    <property type="molecule type" value="Genomic_DNA"/>
</dbReference>
<organism evidence="1 2">
    <name type="scientific">Leucogyrophana mollusca</name>
    <dbReference type="NCBI Taxonomy" id="85980"/>
    <lineage>
        <taxon>Eukaryota</taxon>
        <taxon>Fungi</taxon>
        <taxon>Dikarya</taxon>
        <taxon>Basidiomycota</taxon>
        <taxon>Agaricomycotina</taxon>
        <taxon>Agaricomycetes</taxon>
        <taxon>Agaricomycetidae</taxon>
        <taxon>Boletales</taxon>
        <taxon>Boletales incertae sedis</taxon>
        <taxon>Leucogyrophana</taxon>
    </lineage>
</organism>
<keyword evidence="2" id="KW-1185">Reference proteome</keyword>
<gene>
    <name evidence="1" type="ORF">BV22DRAFT_1027227</name>
</gene>
<name>A0ACB8AVQ7_9AGAM</name>
<dbReference type="Proteomes" id="UP000790709">
    <property type="component" value="Unassembled WGS sequence"/>
</dbReference>
<proteinExistence type="predicted"/>